<reference evidence="4" key="1">
    <citation type="submission" date="2017-06" db="EMBL/GenBank/DDBJ databases">
        <title>FDA dAtabase for Regulatory Grade micrObial Sequences (FDA-ARGOS): Supporting development and validation of Infectious Disease Dx tests.</title>
        <authorList>
            <person name="Goldberg B."/>
            <person name="Campos J."/>
            <person name="Tallon L."/>
            <person name="Sadzewicz L."/>
            <person name="Sengamalay N."/>
            <person name="Ott S."/>
            <person name="Godinez A."/>
            <person name="Nagaraj S."/>
            <person name="Vavikolanu K."/>
            <person name="Nadendla S."/>
            <person name="George J."/>
            <person name="Geyer C."/>
            <person name="Sichtig H."/>
        </authorList>
    </citation>
    <scope>NUCLEOTIDE SEQUENCE [LARGE SCALE GENOMIC DNA]</scope>
    <source>
        <strain evidence="4">FDAARGOS_285</strain>
    </source>
</reference>
<evidence type="ECO:0000313" key="2">
    <source>
        <dbReference type="EMBL" id="ASE35040.1"/>
    </source>
</evidence>
<keyword evidence="1" id="KW-0732">Signal</keyword>
<dbReference type="Proteomes" id="UP001204068">
    <property type="component" value="Unassembled WGS sequence"/>
</dbReference>
<dbReference type="InterPro" id="IPR023346">
    <property type="entry name" value="Lysozyme-like_dom_sf"/>
</dbReference>
<feature type="chain" id="PRO_5042528657" description="Transglycosylase" evidence="1">
    <location>
        <begin position="24"/>
        <end position="146"/>
    </location>
</feature>
<organism evidence="2 4">
    <name type="scientific">Mammaliicoccus sciuri</name>
    <name type="common">Staphylococcus sciuri</name>
    <dbReference type="NCBI Taxonomy" id="1296"/>
    <lineage>
        <taxon>Bacteria</taxon>
        <taxon>Bacillati</taxon>
        <taxon>Bacillota</taxon>
        <taxon>Bacilli</taxon>
        <taxon>Bacillales</taxon>
        <taxon>Staphylococcaceae</taxon>
        <taxon>Mammaliicoccus</taxon>
    </lineage>
</organism>
<reference evidence="2" key="2">
    <citation type="submission" date="2017-12" db="EMBL/GenBank/DDBJ databases">
        <title>FDA dAtabase for Regulatory Grade micrObial Sequences (FDA-ARGOS): Supporting development and validation of Infectious Disease Dx tests.</title>
        <authorList>
            <person name="Campos J."/>
            <person name="Goldberg B."/>
            <person name="Tallon L."/>
            <person name="Sadzewicz L."/>
            <person name="Sengamalay N."/>
            <person name="Ott S."/>
            <person name="Godinez A."/>
            <person name="Nagaraj S."/>
            <person name="Vavikolanu K."/>
            <person name="Vyas G."/>
            <person name="Nadendla S."/>
            <person name="Aluvathingal J."/>
            <person name="Geyer C."/>
            <person name="Nandy P."/>
            <person name="Hobson J."/>
            <person name="Sichtig H."/>
        </authorList>
    </citation>
    <scope>NUCLEOTIDE SEQUENCE</scope>
    <source>
        <strain evidence="2">FDAARGOS_285</strain>
    </source>
</reference>
<evidence type="ECO:0000313" key="4">
    <source>
        <dbReference type="Proteomes" id="UP000197058"/>
    </source>
</evidence>
<proteinExistence type="predicted"/>
<dbReference type="SUPFAM" id="SSF53955">
    <property type="entry name" value="Lysozyme-like"/>
    <property type="match status" value="1"/>
</dbReference>
<evidence type="ECO:0000313" key="3">
    <source>
        <dbReference type="EMBL" id="MCQ9302199.1"/>
    </source>
</evidence>
<dbReference type="RefSeq" id="WP_048541671.1">
    <property type="nucleotide sequence ID" value="NZ_CP022046.2"/>
</dbReference>
<dbReference type="KEGG" id="sscu:CEP64_10665"/>
<dbReference type="Proteomes" id="UP000197058">
    <property type="component" value="Chromosome"/>
</dbReference>
<dbReference type="EMBL" id="CP022046">
    <property type="protein sequence ID" value="ASE35040.1"/>
    <property type="molecule type" value="Genomic_DNA"/>
</dbReference>
<evidence type="ECO:0000256" key="1">
    <source>
        <dbReference type="SAM" id="SignalP"/>
    </source>
</evidence>
<name>A0AAI8DJV1_MAMSC</name>
<dbReference type="GeneID" id="48593824"/>
<protein>
    <recommendedName>
        <fullName evidence="5">Transglycosylase</fullName>
    </recommendedName>
</protein>
<dbReference type="EMBL" id="JANILD010000001">
    <property type="protein sequence ID" value="MCQ9302199.1"/>
    <property type="molecule type" value="Genomic_DNA"/>
</dbReference>
<evidence type="ECO:0008006" key="5">
    <source>
        <dbReference type="Google" id="ProtNLM"/>
    </source>
</evidence>
<sequence length="146" mass="15761">MKKLLFATTAAAGIIASGFGAQADASEYTNYSNQNTNYNYTTTQVAQPTQATQTTESTDSSNTSEVYKEFIAAGGTKALWDNIVMPESSGNPNAVNELGYRGLGQTKESWGTGSVAEQTKGMINYAKERYGSIEAAIAFRQANNWW</sequence>
<reference evidence="3" key="3">
    <citation type="submission" date="2022-07" db="EMBL/GenBank/DDBJ databases">
        <title>Bacterial species isolated from the porcine tonsil microbiota.</title>
        <authorList>
            <person name="Oliveira I.M.F."/>
        </authorList>
    </citation>
    <scope>NUCLEOTIDE SEQUENCE</scope>
    <source>
        <strain evidence="3">8QC2O2</strain>
    </source>
</reference>
<dbReference type="AlphaFoldDB" id="A0AAI8DJV1"/>
<accession>A0AAI8DJV1</accession>
<feature type="signal peptide" evidence="1">
    <location>
        <begin position="1"/>
        <end position="23"/>
    </location>
</feature>
<gene>
    <name evidence="2" type="ORF">CEP64_10665</name>
    <name evidence="3" type="ORF">NQ032_01030</name>
</gene>